<dbReference type="InterPro" id="IPR036615">
    <property type="entry name" value="Mur_ligase_C_dom_sf"/>
</dbReference>
<sequence>MYAKNYQAALQKIHGRPKMHKEGSLKRIQQAVAAFNHPEQQLTVIHVAGTNGKGSVVNNLRHLANAQGLTVGTFTSPFLTRFNERISIDGQPISDQALLNLVNQVGPKVAKLDAADPTNQITEFEFITLLMLVYFAQQALDLVIVEVGIGGLTDATNVVTPLVSVIVTVGYDHMALLGNTLAEIAQHKAGIIKSGQPVVSGRLPAEAQAVVTATAAEKGSPLYQLGRDFKVSQRQPLASWGESFTYTGVQQQLKDATIPMLGAYQVDNAAIALTAFILALKRLHQSVSVKTLKQGLAQAKWAGRLEKVNAQPLIVLDGAHNEPAMQALAQTLKADFGQLDIYVVFAALKDKALVPMLATLQALPQVHLVLTQFTGNPRVASVTTLQEASPVTLPVFEHWQEALPAVLQKMSADDMLLFTGSLYFISEVRHYFES</sequence>
<comment type="subunit">
    <text evidence="5">Monomer.</text>
</comment>
<evidence type="ECO:0000256" key="8">
    <source>
        <dbReference type="ARBA" id="ARBA00019357"/>
    </source>
</evidence>
<reference evidence="21 22" key="1">
    <citation type="journal article" date="2015" name="Genome Announc.">
        <title>Expanding the biotechnology potential of lactobacilli through comparative genomics of 213 strains and associated genera.</title>
        <authorList>
            <person name="Sun Z."/>
            <person name="Harris H.M."/>
            <person name="McCann A."/>
            <person name="Guo C."/>
            <person name="Argimon S."/>
            <person name="Zhang W."/>
            <person name="Yang X."/>
            <person name="Jeffery I.B."/>
            <person name="Cooney J.C."/>
            <person name="Kagawa T.F."/>
            <person name="Liu W."/>
            <person name="Song Y."/>
            <person name="Salvetti E."/>
            <person name="Wrobel A."/>
            <person name="Rasinkangas P."/>
            <person name="Parkhill J."/>
            <person name="Rea M.C."/>
            <person name="O'Sullivan O."/>
            <person name="Ritari J."/>
            <person name="Douillard F.P."/>
            <person name="Paul Ross R."/>
            <person name="Yang R."/>
            <person name="Briner A.E."/>
            <person name="Felis G.E."/>
            <person name="de Vos W.M."/>
            <person name="Barrangou R."/>
            <person name="Klaenhammer T.R."/>
            <person name="Caufield P.W."/>
            <person name="Cui Y."/>
            <person name="Zhang H."/>
            <person name="O'Toole P.W."/>
        </authorList>
    </citation>
    <scope>NUCLEOTIDE SEQUENCE [LARGE SCALE GENOMIC DNA]</scope>
    <source>
        <strain evidence="21 22">DSM 20253</strain>
    </source>
</reference>
<dbReference type="GO" id="GO:0005737">
    <property type="term" value="C:cytoplasm"/>
    <property type="evidence" value="ECO:0007669"/>
    <property type="project" value="TreeGrafter"/>
</dbReference>
<comment type="similarity">
    <text evidence="4 18">Belongs to the folylpolyglutamate synthase family.</text>
</comment>
<evidence type="ECO:0000313" key="22">
    <source>
        <dbReference type="Proteomes" id="UP000051638"/>
    </source>
</evidence>
<comment type="pathway">
    <text evidence="2">Cofactor biosynthesis; tetrahydrofolate biosynthesis; 7,8-dihydrofolate from 2-amino-4-hydroxy-6-hydroxymethyl-7,8-dihydropteridine diphosphate and 4-aminobenzoate: step 2/2.</text>
</comment>
<dbReference type="InterPro" id="IPR018109">
    <property type="entry name" value="Folylpolyglutamate_synth_CS"/>
</dbReference>
<dbReference type="InterPro" id="IPR001645">
    <property type="entry name" value="Folylpolyglutamate_synth"/>
</dbReference>
<evidence type="ECO:0000256" key="17">
    <source>
        <dbReference type="ARBA" id="ARBA00049161"/>
    </source>
</evidence>
<evidence type="ECO:0000259" key="20">
    <source>
        <dbReference type="Pfam" id="PF08245"/>
    </source>
</evidence>
<dbReference type="PATRIC" id="fig|1423796.3.peg.536"/>
<dbReference type="SUPFAM" id="SSF53623">
    <property type="entry name" value="MurD-like peptide ligases, catalytic domain"/>
    <property type="match status" value="1"/>
</dbReference>
<dbReference type="EMBL" id="AYYI01000018">
    <property type="protein sequence ID" value="KRM99250.1"/>
    <property type="molecule type" value="Genomic_DNA"/>
</dbReference>
<dbReference type="STRING" id="1423796.FC24_GL000520"/>
<evidence type="ECO:0000313" key="21">
    <source>
        <dbReference type="EMBL" id="KRM99250.1"/>
    </source>
</evidence>
<dbReference type="EC" id="6.3.2.17" evidence="7"/>
<dbReference type="Gene3D" id="3.40.1190.10">
    <property type="entry name" value="Mur-like, catalytic domain"/>
    <property type="match status" value="1"/>
</dbReference>
<dbReference type="PANTHER" id="PTHR11136">
    <property type="entry name" value="FOLYLPOLYGLUTAMATE SYNTHASE-RELATED"/>
    <property type="match status" value="1"/>
</dbReference>
<evidence type="ECO:0000256" key="1">
    <source>
        <dbReference type="ARBA" id="ARBA00001946"/>
    </source>
</evidence>
<dbReference type="GO" id="GO:0046656">
    <property type="term" value="P:folic acid biosynthetic process"/>
    <property type="evidence" value="ECO:0007669"/>
    <property type="project" value="UniProtKB-KW"/>
</dbReference>
<comment type="caution">
    <text evidence="21">The sequence shown here is derived from an EMBL/GenBank/DDBJ whole genome shotgun (WGS) entry which is preliminary data.</text>
</comment>
<evidence type="ECO:0000256" key="3">
    <source>
        <dbReference type="ARBA" id="ARBA00005150"/>
    </source>
</evidence>
<dbReference type="InterPro" id="IPR036565">
    <property type="entry name" value="Mur-like_cat_sf"/>
</dbReference>
<dbReference type="GO" id="GO:0046872">
    <property type="term" value="F:metal ion binding"/>
    <property type="evidence" value="ECO:0007669"/>
    <property type="project" value="UniProtKB-KW"/>
</dbReference>
<name>A0A0R2D792_9LACO</name>
<evidence type="ECO:0000256" key="13">
    <source>
        <dbReference type="ARBA" id="ARBA00022842"/>
    </source>
</evidence>
<evidence type="ECO:0000256" key="4">
    <source>
        <dbReference type="ARBA" id="ARBA00008276"/>
    </source>
</evidence>
<evidence type="ECO:0000256" key="10">
    <source>
        <dbReference type="ARBA" id="ARBA00022723"/>
    </source>
</evidence>
<comment type="pathway">
    <text evidence="3">Cofactor biosynthesis; tetrahydrofolylpolyglutamate biosynthesis.</text>
</comment>
<dbReference type="GO" id="GO:0008841">
    <property type="term" value="F:dihydrofolate synthase activity"/>
    <property type="evidence" value="ECO:0007669"/>
    <property type="project" value="UniProtKB-EC"/>
</dbReference>
<comment type="cofactor">
    <cofactor evidence="1">
        <name>Mg(2+)</name>
        <dbReference type="ChEBI" id="CHEBI:18420"/>
    </cofactor>
</comment>
<dbReference type="GO" id="GO:0005524">
    <property type="term" value="F:ATP binding"/>
    <property type="evidence" value="ECO:0007669"/>
    <property type="project" value="UniProtKB-KW"/>
</dbReference>
<evidence type="ECO:0000256" key="5">
    <source>
        <dbReference type="ARBA" id="ARBA00011245"/>
    </source>
</evidence>
<evidence type="ECO:0000256" key="12">
    <source>
        <dbReference type="ARBA" id="ARBA00022840"/>
    </source>
</evidence>
<dbReference type="PANTHER" id="PTHR11136:SF0">
    <property type="entry name" value="DIHYDROFOLATE SYNTHETASE-RELATED"/>
    <property type="match status" value="1"/>
</dbReference>
<evidence type="ECO:0000256" key="9">
    <source>
        <dbReference type="ARBA" id="ARBA00022598"/>
    </source>
</evidence>
<evidence type="ECO:0000256" key="15">
    <source>
        <dbReference type="ARBA" id="ARBA00030592"/>
    </source>
</evidence>
<keyword evidence="13" id="KW-0460">Magnesium</keyword>
<dbReference type="Gene3D" id="3.90.190.20">
    <property type="entry name" value="Mur ligase, C-terminal domain"/>
    <property type="match status" value="1"/>
</dbReference>
<dbReference type="NCBIfam" id="TIGR01499">
    <property type="entry name" value="folC"/>
    <property type="match status" value="1"/>
</dbReference>
<evidence type="ECO:0000256" key="7">
    <source>
        <dbReference type="ARBA" id="ARBA00013025"/>
    </source>
</evidence>
<evidence type="ECO:0000259" key="19">
    <source>
        <dbReference type="Pfam" id="PF02875"/>
    </source>
</evidence>
<keyword evidence="14" id="KW-0289">Folate biosynthesis</keyword>
<dbReference type="InterPro" id="IPR013221">
    <property type="entry name" value="Mur_ligase_cen"/>
</dbReference>
<keyword evidence="12 18" id="KW-0067">ATP-binding</keyword>
<dbReference type="RefSeq" id="WP_057873374.1">
    <property type="nucleotide sequence ID" value="NZ_AYYI01000018.1"/>
</dbReference>
<gene>
    <name evidence="21" type="ORF">FC24_GL000520</name>
</gene>
<feature type="domain" description="Mur ligase central" evidence="20">
    <location>
        <begin position="47"/>
        <end position="275"/>
    </location>
</feature>
<dbReference type="PIRSF" id="PIRSF001563">
    <property type="entry name" value="Folylpolyglu_synth"/>
    <property type="match status" value="1"/>
</dbReference>
<feature type="domain" description="Mur ligase C-terminal" evidence="19">
    <location>
        <begin position="303"/>
        <end position="421"/>
    </location>
</feature>
<dbReference type="FunFam" id="3.40.1190.10:FF:000004">
    <property type="entry name" value="Dihydrofolate synthase/folylpolyglutamate synthase"/>
    <property type="match status" value="1"/>
</dbReference>
<dbReference type="Pfam" id="PF02875">
    <property type="entry name" value="Mur_ligase_C"/>
    <property type="match status" value="1"/>
</dbReference>
<accession>A0A0R2D792</accession>
<dbReference type="OrthoDB" id="9809356at2"/>
<keyword evidence="10" id="KW-0479">Metal-binding</keyword>
<evidence type="ECO:0000256" key="6">
    <source>
        <dbReference type="ARBA" id="ARBA00013023"/>
    </source>
</evidence>
<evidence type="ECO:0000256" key="18">
    <source>
        <dbReference type="PIRNR" id="PIRNR001563"/>
    </source>
</evidence>
<dbReference type="Pfam" id="PF08245">
    <property type="entry name" value="Mur_ligase_M"/>
    <property type="match status" value="1"/>
</dbReference>
<dbReference type="EC" id="6.3.2.12" evidence="6"/>
<dbReference type="Proteomes" id="UP000051638">
    <property type="component" value="Unassembled WGS sequence"/>
</dbReference>
<protein>
    <recommendedName>
        <fullName evidence="8">Dihydrofolate synthase/folylpolyglutamate synthase</fullName>
        <ecNumber evidence="6">6.3.2.12</ecNumber>
        <ecNumber evidence="7">6.3.2.17</ecNumber>
    </recommendedName>
    <alternativeName>
        <fullName evidence="15">Tetrahydrofolylpolyglutamate synthase</fullName>
    </alternativeName>
</protein>
<proteinExistence type="inferred from homology"/>
<organism evidence="21 22">
    <name type="scientific">Loigolactobacillus rennini DSM 20253</name>
    <dbReference type="NCBI Taxonomy" id="1423796"/>
    <lineage>
        <taxon>Bacteria</taxon>
        <taxon>Bacillati</taxon>
        <taxon>Bacillota</taxon>
        <taxon>Bacilli</taxon>
        <taxon>Lactobacillales</taxon>
        <taxon>Lactobacillaceae</taxon>
        <taxon>Loigolactobacillus</taxon>
    </lineage>
</organism>
<dbReference type="AlphaFoldDB" id="A0A0R2D792"/>
<dbReference type="GO" id="GO:0004326">
    <property type="term" value="F:tetrahydrofolylpolyglutamate synthase activity"/>
    <property type="evidence" value="ECO:0007669"/>
    <property type="project" value="UniProtKB-EC"/>
</dbReference>
<evidence type="ECO:0000256" key="11">
    <source>
        <dbReference type="ARBA" id="ARBA00022741"/>
    </source>
</evidence>
<dbReference type="PROSITE" id="PS01012">
    <property type="entry name" value="FOLYLPOLYGLU_SYNT_2"/>
    <property type="match status" value="1"/>
</dbReference>
<evidence type="ECO:0000256" key="14">
    <source>
        <dbReference type="ARBA" id="ARBA00022909"/>
    </source>
</evidence>
<keyword evidence="11 18" id="KW-0547">Nucleotide-binding</keyword>
<comment type="catalytic activity">
    <reaction evidence="17">
        <text>7,8-dihydropteroate + L-glutamate + ATP = 7,8-dihydrofolate + ADP + phosphate + H(+)</text>
        <dbReference type="Rhea" id="RHEA:23584"/>
        <dbReference type="ChEBI" id="CHEBI:15378"/>
        <dbReference type="ChEBI" id="CHEBI:17839"/>
        <dbReference type="ChEBI" id="CHEBI:29985"/>
        <dbReference type="ChEBI" id="CHEBI:30616"/>
        <dbReference type="ChEBI" id="CHEBI:43474"/>
        <dbReference type="ChEBI" id="CHEBI:57451"/>
        <dbReference type="ChEBI" id="CHEBI:456216"/>
        <dbReference type="EC" id="6.3.2.12"/>
    </reaction>
</comment>
<comment type="catalytic activity">
    <reaction evidence="16">
        <text>(6S)-5,6,7,8-tetrahydrofolyl-(gamma-L-Glu)(n) + L-glutamate + ATP = (6S)-5,6,7,8-tetrahydrofolyl-(gamma-L-Glu)(n+1) + ADP + phosphate + H(+)</text>
        <dbReference type="Rhea" id="RHEA:10580"/>
        <dbReference type="Rhea" id="RHEA-COMP:14738"/>
        <dbReference type="Rhea" id="RHEA-COMP:14740"/>
        <dbReference type="ChEBI" id="CHEBI:15378"/>
        <dbReference type="ChEBI" id="CHEBI:29985"/>
        <dbReference type="ChEBI" id="CHEBI:30616"/>
        <dbReference type="ChEBI" id="CHEBI:43474"/>
        <dbReference type="ChEBI" id="CHEBI:141005"/>
        <dbReference type="ChEBI" id="CHEBI:456216"/>
        <dbReference type="EC" id="6.3.2.17"/>
    </reaction>
</comment>
<evidence type="ECO:0000256" key="16">
    <source>
        <dbReference type="ARBA" id="ARBA00047493"/>
    </source>
</evidence>
<dbReference type="InterPro" id="IPR004101">
    <property type="entry name" value="Mur_ligase_C"/>
</dbReference>
<keyword evidence="9 18" id="KW-0436">Ligase</keyword>
<dbReference type="SUPFAM" id="SSF53244">
    <property type="entry name" value="MurD-like peptide ligases, peptide-binding domain"/>
    <property type="match status" value="1"/>
</dbReference>
<evidence type="ECO:0000256" key="2">
    <source>
        <dbReference type="ARBA" id="ARBA00004799"/>
    </source>
</evidence>
<keyword evidence="22" id="KW-1185">Reference proteome</keyword>